<dbReference type="Proteomes" id="UP000411403">
    <property type="component" value="Unassembled WGS sequence"/>
</dbReference>
<dbReference type="AlphaFoldDB" id="A0A3Z9Y6R8"/>
<dbReference type="InterPro" id="IPR021027">
    <property type="entry name" value="Transposase_put_HTH"/>
</dbReference>
<accession>A0A3Z9Y6R8</accession>
<evidence type="ECO:0000256" key="5">
    <source>
        <dbReference type="ARBA" id="ARBA00022833"/>
    </source>
</evidence>
<organism evidence="12 14">
    <name type="scientific">Campylobacter coli</name>
    <dbReference type="NCBI Taxonomy" id="195"/>
    <lineage>
        <taxon>Bacteria</taxon>
        <taxon>Pseudomonadati</taxon>
        <taxon>Campylobacterota</taxon>
        <taxon>Epsilonproteobacteria</taxon>
        <taxon>Campylobacterales</taxon>
        <taxon>Campylobacteraceae</taxon>
        <taxon>Campylobacter</taxon>
    </lineage>
</organism>
<evidence type="ECO:0000259" key="9">
    <source>
        <dbReference type="Pfam" id="PF07282"/>
    </source>
</evidence>
<dbReference type="PANTHER" id="PTHR30405">
    <property type="entry name" value="TRANSPOSASE"/>
    <property type="match status" value="1"/>
</dbReference>
<dbReference type="GO" id="GO:0006310">
    <property type="term" value="P:DNA recombination"/>
    <property type="evidence" value="ECO:0007669"/>
    <property type="project" value="UniProtKB-KW"/>
</dbReference>
<dbReference type="NCBIfam" id="NF040570">
    <property type="entry name" value="guided_TnpB"/>
    <property type="match status" value="1"/>
</dbReference>
<evidence type="ECO:0000259" key="10">
    <source>
        <dbReference type="Pfam" id="PF12323"/>
    </source>
</evidence>
<dbReference type="Proteomes" id="UP000409545">
    <property type="component" value="Unassembled WGS sequence"/>
</dbReference>
<evidence type="ECO:0000256" key="2">
    <source>
        <dbReference type="ARBA" id="ARBA00011044"/>
    </source>
</evidence>
<evidence type="ECO:0000256" key="6">
    <source>
        <dbReference type="ARBA" id="ARBA00023125"/>
    </source>
</evidence>
<feature type="domain" description="Transposase putative helix-turn-helix" evidence="10">
    <location>
        <begin position="1"/>
        <end position="47"/>
    </location>
</feature>
<dbReference type="GO" id="GO:0003677">
    <property type="term" value="F:DNA binding"/>
    <property type="evidence" value="ECO:0007669"/>
    <property type="project" value="UniProtKB-KW"/>
</dbReference>
<keyword evidence="3" id="KW-0815">Transposition</keyword>
<evidence type="ECO:0000256" key="7">
    <source>
        <dbReference type="ARBA" id="ARBA00023172"/>
    </source>
</evidence>
<dbReference type="GO" id="GO:0032196">
    <property type="term" value="P:transposition"/>
    <property type="evidence" value="ECO:0007669"/>
    <property type="project" value="UniProtKB-KW"/>
</dbReference>
<dbReference type="InterPro" id="IPR001959">
    <property type="entry name" value="Transposase"/>
</dbReference>
<dbReference type="RefSeq" id="WP_002779212.1">
    <property type="nucleotide sequence ID" value="NZ_CAKJUA010000012.1"/>
</dbReference>
<keyword evidence="4" id="KW-0479">Metal-binding</keyword>
<name>A0A3Z9Y6R8_CAMCO</name>
<dbReference type="PANTHER" id="PTHR30405:SF11">
    <property type="entry name" value="RNA-GUIDED DNA ENDONUCLEASE RV2885C-RELATED"/>
    <property type="match status" value="1"/>
</dbReference>
<evidence type="ECO:0000313" key="12">
    <source>
        <dbReference type="EMBL" id="EAL9205414.1"/>
    </source>
</evidence>
<comment type="similarity">
    <text evidence="2">In the N-terminal section; belongs to the transposase 2 family.</text>
</comment>
<dbReference type="Pfam" id="PF07282">
    <property type="entry name" value="Cas12f1-like_TNB"/>
    <property type="match status" value="1"/>
</dbReference>
<keyword evidence="5" id="KW-0862">Zinc</keyword>
<dbReference type="EMBL" id="AACSIE010000025">
    <property type="protein sequence ID" value="EAL9205414.1"/>
    <property type="molecule type" value="Genomic_DNA"/>
</dbReference>
<dbReference type="NCBIfam" id="TIGR01766">
    <property type="entry name" value="IS200/IS605 family accessory protein TnpB-like domain"/>
    <property type="match status" value="1"/>
</dbReference>
<proteinExistence type="inferred from homology"/>
<evidence type="ECO:0000313" key="13">
    <source>
        <dbReference type="Proteomes" id="UP000409545"/>
    </source>
</evidence>
<keyword evidence="7" id="KW-0233">DNA recombination</keyword>
<reference evidence="12 14" key="1">
    <citation type="submission" date="2018-08" db="EMBL/GenBank/DDBJ databases">
        <authorList>
            <consortium name="NARMS: The National Antimicrobial Resistance Monitoring System"/>
        </authorList>
    </citation>
    <scope>NUCLEOTIDE SEQUENCE [LARGE SCALE GENOMIC DNA]</scope>
    <source>
        <strain evidence="12 14">CVM N17C171</strain>
        <strain evidence="11 13">FSIS1711007</strain>
    </source>
</reference>
<feature type="domain" description="Cas12f1-like TNB" evidence="9">
    <location>
        <begin position="324"/>
        <end position="390"/>
    </location>
</feature>
<dbReference type="GO" id="GO:0046872">
    <property type="term" value="F:metal ion binding"/>
    <property type="evidence" value="ECO:0007669"/>
    <property type="project" value="UniProtKB-KW"/>
</dbReference>
<feature type="domain" description="Probable transposase IS891/IS1136/IS1341" evidence="8">
    <location>
        <begin position="187"/>
        <end position="303"/>
    </location>
</feature>
<dbReference type="EMBL" id="AACGUZ010000034">
    <property type="protein sequence ID" value="EAK5104472.1"/>
    <property type="molecule type" value="Genomic_DNA"/>
</dbReference>
<evidence type="ECO:0000256" key="4">
    <source>
        <dbReference type="ARBA" id="ARBA00022723"/>
    </source>
</evidence>
<dbReference type="InterPro" id="IPR010095">
    <property type="entry name" value="Cas12f1-like_TNB"/>
</dbReference>
<evidence type="ECO:0000259" key="8">
    <source>
        <dbReference type="Pfam" id="PF01385"/>
    </source>
</evidence>
<comment type="similarity">
    <text evidence="1">In the C-terminal section; belongs to the transposase 35 family.</text>
</comment>
<gene>
    <name evidence="11" type="ORF">B9Q54_09435</name>
    <name evidence="12" type="ORF">DYU70_09695</name>
</gene>
<evidence type="ECO:0000256" key="3">
    <source>
        <dbReference type="ARBA" id="ARBA00022578"/>
    </source>
</evidence>
<dbReference type="Pfam" id="PF01385">
    <property type="entry name" value="OrfB_IS605"/>
    <property type="match status" value="1"/>
</dbReference>
<keyword evidence="6" id="KW-0238">DNA-binding</keyword>
<evidence type="ECO:0000313" key="11">
    <source>
        <dbReference type="EMBL" id="EAK5104472.1"/>
    </source>
</evidence>
<dbReference type="Pfam" id="PF12323">
    <property type="entry name" value="HTH_OrfB_IS605"/>
    <property type="match status" value="1"/>
</dbReference>
<protein>
    <submittedName>
        <fullName evidence="12">Transposase</fullName>
    </submittedName>
</protein>
<evidence type="ECO:0000256" key="1">
    <source>
        <dbReference type="ARBA" id="ARBA00008761"/>
    </source>
</evidence>
<comment type="caution">
    <text evidence="12">The sequence shown here is derived from an EMBL/GenBank/DDBJ whole genome shotgun (WGS) entry which is preliminary data.</text>
</comment>
<evidence type="ECO:0000313" key="14">
    <source>
        <dbReference type="Proteomes" id="UP000411403"/>
    </source>
</evidence>
<sequence>MQITKGFKYRLYPNKEQSLKLSHQCFIYNQAYNICLNLQQEQWLKNKELDKKERTYLSATQIDNQVKLALKARNLEFKSVVAQQARINANRALEQAIKDKNKGFPKFKNSKLAKQSFNWNNQGYQILEFNDKFKIFRLMSMPIKMRYHRALPNNYKLNQITISKTHNKYFVSFSITYDEPSVVLMSSNKIDINRAVGIDMNINEIALSNGALLLTCSKSINKAKYSTTFKRLMRKQSKRVLKAKKDKIKLGSNFRKTQIRLNKIYERASNIKKDLAHKISNQIVKNFDLIVVENLKVKNMTKRAKLKNVKAKSGLNKSILDTSFYQFLSFVEYKAMHNGKVFTKIEPQYTSKACCKCGTIKENLTLKDRVFTCDNCGYVEHRDINASKNILDRGLKSFGLGTSLLDYKQEALRVS</sequence>
<dbReference type="InterPro" id="IPR051399">
    <property type="entry name" value="RNA-guided_DNA_endo/Transpos"/>
</dbReference>